<feature type="chain" id="PRO_5013232704" evidence="3">
    <location>
        <begin position="23"/>
        <end position="520"/>
    </location>
</feature>
<dbReference type="RefSeq" id="WP_088621092.1">
    <property type="nucleotide sequence ID" value="NZ_CP022129.1"/>
</dbReference>
<dbReference type="SUPFAM" id="SSF48056">
    <property type="entry name" value="Di-copper centre-containing domain"/>
    <property type="match status" value="1"/>
</dbReference>
<sequence length="520" mass="56141">MKPSLTCLFAAVAMVCSSLAYGGSVRISAAEFVKDPAKVAALQKAVAAMKANNSADPTSTAYRASWQYWANTHGYLGLGTNSSGVVATYVPTQIANRCGGNQTCASYYSHLTDTPVPADGFTDAIWGTCQHGNLNFLPWHRLYLHFYERMLRKQSGTDDFNLPYWDYYQETGEHDVGVALPELVRGKSTGPLYDEFRTPGLNDYKTAIPANTASAEQAFDFTDFTPFSNQLQNQPHGAMHCGTGFGCRAPDMGLVPLAGLDPVFYMHHANIDRFWQCWLNRQAGGQTIDLAWAKKNLGMPDSWYDTKYQFVDENGQPVTVTIADVFTPGKIDTHYSQENNCQTSMPKATPPLTAAAKSAASFKLTAPLASTEATVLTGKVVKRGLKALGNMNLLAANAKTAGVKAGHALLVIENVNAKTLPGVTYEIYLSNKKSPDRKVYIATFNYFGLFDSAHPHGDAAANIGTLKYDVQSELEALGLTSAADLEVQFVPSEAATAPEQGAAGEVTVGNILLLNVDPAK</sequence>
<evidence type="ECO:0000259" key="4">
    <source>
        <dbReference type="PROSITE" id="PS00497"/>
    </source>
</evidence>
<dbReference type="AlphaFoldDB" id="A0A1Z4C3W5"/>
<dbReference type="GO" id="GO:0046872">
    <property type="term" value="F:metal ion binding"/>
    <property type="evidence" value="ECO:0007669"/>
    <property type="project" value="UniProtKB-KW"/>
</dbReference>
<dbReference type="GO" id="GO:0016491">
    <property type="term" value="F:oxidoreductase activity"/>
    <property type="evidence" value="ECO:0007669"/>
    <property type="project" value="InterPro"/>
</dbReference>
<organism evidence="6 7">
    <name type="scientific">Methylovulum psychrotolerans</name>
    <dbReference type="NCBI Taxonomy" id="1704499"/>
    <lineage>
        <taxon>Bacteria</taxon>
        <taxon>Pseudomonadati</taxon>
        <taxon>Pseudomonadota</taxon>
        <taxon>Gammaproteobacteria</taxon>
        <taxon>Methylococcales</taxon>
        <taxon>Methylococcaceae</taxon>
        <taxon>Methylovulum</taxon>
    </lineage>
</organism>
<keyword evidence="1" id="KW-0479">Metal-binding</keyword>
<dbReference type="PRINTS" id="PR00092">
    <property type="entry name" value="TYROSINASE"/>
</dbReference>
<keyword evidence="2" id="KW-0186">Copper</keyword>
<dbReference type="PANTHER" id="PTHR11474:SF76">
    <property type="entry name" value="SHKT DOMAIN-CONTAINING PROTEIN"/>
    <property type="match status" value="1"/>
</dbReference>
<evidence type="ECO:0000256" key="3">
    <source>
        <dbReference type="SAM" id="SignalP"/>
    </source>
</evidence>
<dbReference type="KEGG" id="mpsy:CEK71_20355"/>
<dbReference type="PROSITE" id="PS00498">
    <property type="entry name" value="TYROSINASE_2"/>
    <property type="match status" value="1"/>
</dbReference>
<dbReference type="Proteomes" id="UP000197019">
    <property type="component" value="Chromosome"/>
</dbReference>
<dbReference type="EMBL" id="CP022129">
    <property type="protein sequence ID" value="ASF48222.1"/>
    <property type="molecule type" value="Genomic_DNA"/>
</dbReference>
<proteinExistence type="predicted"/>
<reference evidence="6 7" key="1">
    <citation type="submission" date="2017-06" db="EMBL/GenBank/DDBJ databases">
        <title>Genome Sequencing of the methanotroph Methylovulum psychrotolerants str. HV10-M2 isolated from a high-altitude environment.</title>
        <authorList>
            <person name="Mateos-Rivera A."/>
        </authorList>
    </citation>
    <scope>NUCLEOTIDE SEQUENCE [LARGE SCALE GENOMIC DNA]</scope>
    <source>
        <strain evidence="6 7">HV10_M2</strain>
    </source>
</reference>
<dbReference type="InterPro" id="IPR050316">
    <property type="entry name" value="Tyrosinase/Hemocyanin"/>
</dbReference>
<feature type="signal peptide" evidence="3">
    <location>
        <begin position="1"/>
        <end position="22"/>
    </location>
</feature>
<evidence type="ECO:0000313" key="6">
    <source>
        <dbReference type="EMBL" id="ASF48222.1"/>
    </source>
</evidence>
<feature type="domain" description="Tyrosinase copper-binding" evidence="5">
    <location>
        <begin position="261"/>
        <end position="272"/>
    </location>
</feature>
<dbReference type="Pfam" id="PF00264">
    <property type="entry name" value="Tyrosinase"/>
    <property type="match status" value="2"/>
</dbReference>
<dbReference type="InterPro" id="IPR002227">
    <property type="entry name" value="Tyrosinase_Cu-bd"/>
</dbReference>
<keyword evidence="3" id="KW-0732">Signal</keyword>
<dbReference type="InterPro" id="IPR008922">
    <property type="entry name" value="Di-copper_centre_dom_sf"/>
</dbReference>
<keyword evidence="7" id="KW-1185">Reference proteome</keyword>
<feature type="domain" description="Tyrosinase copper-binding" evidence="4">
    <location>
        <begin position="131"/>
        <end position="148"/>
    </location>
</feature>
<name>A0A1Z4C3W5_9GAMM</name>
<dbReference type="PANTHER" id="PTHR11474">
    <property type="entry name" value="TYROSINASE FAMILY MEMBER"/>
    <property type="match status" value="1"/>
</dbReference>
<accession>A0A1Z4C3W5</accession>
<dbReference type="Gene3D" id="1.10.1280.10">
    <property type="entry name" value="Di-copper center containing domain from catechol oxidase"/>
    <property type="match status" value="2"/>
</dbReference>
<gene>
    <name evidence="6" type="ORF">CEK71_20355</name>
</gene>
<dbReference type="OrthoDB" id="2874181at2"/>
<dbReference type="PROSITE" id="PS00497">
    <property type="entry name" value="TYROSINASE_1"/>
    <property type="match status" value="1"/>
</dbReference>
<evidence type="ECO:0000259" key="5">
    <source>
        <dbReference type="PROSITE" id="PS00498"/>
    </source>
</evidence>
<evidence type="ECO:0000256" key="2">
    <source>
        <dbReference type="ARBA" id="ARBA00023008"/>
    </source>
</evidence>
<evidence type="ECO:0000313" key="7">
    <source>
        <dbReference type="Proteomes" id="UP000197019"/>
    </source>
</evidence>
<protein>
    <submittedName>
        <fullName evidence="6">Oxidoreductase</fullName>
    </submittedName>
</protein>
<evidence type="ECO:0000256" key="1">
    <source>
        <dbReference type="ARBA" id="ARBA00022723"/>
    </source>
</evidence>